<feature type="signal peptide" evidence="1">
    <location>
        <begin position="1"/>
        <end position="22"/>
    </location>
</feature>
<organism evidence="2 3">
    <name type="scientific">Diaphorina citri</name>
    <name type="common">Asian citrus psyllid</name>
    <dbReference type="NCBI Taxonomy" id="121845"/>
    <lineage>
        <taxon>Eukaryota</taxon>
        <taxon>Metazoa</taxon>
        <taxon>Ecdysozoa</taxon>
        <taxon>Arthropoda</taxon>
        <taxon>Hexapoda</taxon>
        <taxon>Insecta</taxon>
        <taxon>Pterygota</taxon>
        <taxon>Neoptera</taxon>
        <taxon>Paraneoptera</taxon>
        <taxon>Hemiptera</taxon>
        <taxon>Sternorrhyncha</taxon>
        <taxon>Psylloidea</taxon>
        <taxon>Psyllidae</taxon>
        <taxon>Diaphorininae</taxon>
        <taxon>Diaphorina</taxon>
    </lineage>
</organism>
<reference evidence="3" key="1">
    <citation type="submission" date="2025-08" db="UniProtKB">
        <authorList>
            <consortium name="RefSeq"/>
        </authorList>
    </citation>
    <scope>IDENTIFICATION</scope>
</reference>
<accession>A0A1S3CUL9</accession>
<name>A0A1S3CUL9_DIACI</name>
<feature type="chain" id="PRO_5010386855" evidence="1">
    <location>
        <begin position="23"/>
        <end position="83"/>
    </location>
</feature>
<evidence type="ECO:0000313" key="2">
    <source>
        <dbReference type="Proteomes" id="UP000079169"/>
    </source>
</evidence>
<protein>
    <submittedName>
        <fullName evidence="3">Uncharacterized protein LOC103505499 isoform X2</fullName>
    </submittedName>
</protein>
<dbReference type="AlphaFoldDB" id="A0A1S3CUL9"/>
<dbReference type="GeneID" id="103505499"/>
<dbReference type="RefSeq" id="XP_008468059.1">
    <property type="nucleotide sequence ID" value="XM_008469837.3"/>
</dbReference>
<dbReference type="Proteomes" id="UP000079169">
    <property type="component" value="Unplaced"/>
</dbReference>
<evidence type="ECO:0000256" key="1">
    <source>
        <dbReference type="SAM" id="SignalP"/>
    </source>
</evidence>
<keyword evidence="1" id="KW-0732">Signal</keyword>
<sequence>MNWRRLVASLFLICVHLGSLVAEYERPKFCERLRLAVVNFVGDDFDVYNKLLFEHSVFIYKKLCLYQNKKKIKSERKHGRPIF</sequence>
<gene>
    <name evidence="3" type="primary">LOC103505499</name>
</gene>
<proteinExistence type="predicted"/>
<keyword evidence="2" id="KW-1185">Reference proteome</keyword>
<evidence type="ECO:0000313" key="3">
    <source>
        <dbReference type="RefSeq" id="XP_008468059.1"/>
    </source>
</evidence>